<dbReference type="SUPFAM" id="SSF52499">
    <property type="entry name" value="Isochorismatase-like hydrolases"/>
    <property type="match status" value="1"/>
</dbReference>
<name>A0ABV3U8Y2_9GAMM</name>
<evidence type="ECO:0000256" key="1">
    <source>
        <dbReference type="ARBA" id="ARBA00022801"/>
    </source>
</evidence>
<dbReference type="PANTHER" id="PTHR43540:SF6">
    <property type="entry name" value="ISOCHORISMATASE-LIKE DOMAIN-CONTAINING PROTEIN"/>
    <property type="match status" value="1"/>
</dbReference>
<evidence type="ECO:0000313" key="4">
    <source>
        <dbReference type="Proteomes" id="UP001557485"/>
    </source>
</evidence>
<dbReference type="Pfam" id="PF00857">
    <property type="entry name" value="Isochorismatase"/>
    <property type="match status" value="1"/>
</dbReference>
<keyword evidence="4" id="KW-1185">Reference proteome</keyword>
<reference evidence="3 4" key="1">
    <citation type="journal article" date="2011" name="Int. J. Syst. Evol. Microbiol.">
        <title>Zhongshania antarctica gen. nov., sp. nov. and Zhongshania guokunii sp. nov., gammaproteobacteria respectively isolated from coastal attached (fast) ice and surface seawater of the Antarctic.</title>
        <authorList>
            <person name="Li H.J."/>
            <person name="Zhang X.Y."/>
            <person name="Chen C.X."/>
            <person name="Zhang Y.J."/>
            <person name="Gao Z.M."/>
            <person name="Yu Y."/>
            <person name="Chen X.L."/>
            <person name="Chen B."/>
            <person name="Zhang Y.Z."/>
        </authorList>
    </citation>
    <scope>NUCLEOTIDE SEQUENCE [LARGE SCALE GENOMIC DNA]</scope>
    <source>
        <strain evidence="3 4">ZS6-22T</strain>
    </source>
</reference>
<comment type="caution">
    <text evidence="3">The sequence shown here is derived from an EMBL/GenBank/DDBJ whole genome shotgun (WGS) entry which is preliminary data.</text>
</comment>
<dbReference type="PANTHER" id="PTHR43540">
    <property type="entry name" value="PEROXYUREIDOACRYLATE/UREIDOACRYLATE AMIDOHYDROLASE-RELATED"/>
    <property type="match status" value="1"/>
</dbReference>
<dbReference type="Gene3D" id="3.40.50.850">
    <property type="entry name" value="Isochorismatase-like"/>
    <property type="match status" value="1"/>
</dbReference>
<dbReference type="Proteomes" id="UP001557485">
    <property type="component" value="Unassembled WGS sequence"/>
</dbReference>
<evidence type="ECO:0000259" key="2">
    <source>
        <dbReference type="Pfam" id="PF00857"/>
    </source>
</evidence>
<dbReference type="RefSeq" id="WP_368382750.1">
    <property type="nucleotide sequence ID" value="NZ_JBFRYA010000016.1"/>
</dbReference>
<dbReference type="InterPro" id="IPR050272">
    <property type="entry name" value="Isochorismatase-like_hydrls"/>
</dbReference>
<evidence type="ECO:0000313" key="3">
    <source>
        <dbReference type="EMBL" id="MEX1670418.1"/>
    </source>
</evidence>
<protein>
    <submittedName>
        <fullName evidence="3">Isochorismatase family cysteine hydrolase</fullName>
        <ecNumber evidence="3">3.-.-.-</ecNumber>
    </submittedName>
</protein>
<organism evidence="3 4">
    <name type="scientific">Zhongshania guokunii</name>
    <dbReference type="NCBI Taxonomy" id="641783"/>
    <lineage>
        <taxon>Bacteria</taxon>
        <taxon>Pseudomonadati</taxon>
        <taxon>Pseudomonadota</taxon>
        <taxon>Gammaproteobacteria</taxon>
        <taxon>Cellvibrionales</taxon>
        <taxon>Spongiibacteraceae</taxon>
        <taxon>Zhongshania</taxon>
    </lineage>
</organism>
<dbReference type="EC" id="3.-.-.-" evidence="3"/>
<gene>
    <name evidence="3" type="ORF">AB4876_15970</name>
</gene>
<dbReference type="GO" id="GO:0016787">
    <property type="term" value="F:hydrolase activity"/>
    <property type="evidence" value="ECO:0007669"/>
    <property type="project" value="UniProtKB-KW"/>
</dbReference>
<dbReference type="InterPro" id="IPR036380">
    <property type="entry name" value="Isochorismatase-like_sf"/>
</dbReference>
<accession>A0ABV3U8Y2</accession>
<dbReference type="CDD" id="cd00431">
    <property type="entry name" value="cysteine_hydrolases"/>
    <property type="match status" value="1"/>
</dbReference>
<proteinExistence type="predicted"/>
<dbReference type="InterPro" id="IPR000868">
    <property type="entry name" value="Isochorismatase-like_dom"/>
</dbReference>
<keyword evidence="1 3" id="KW-0378">Hydrolase</keyword>
<dbReference type="EMBL" id="JBFRYA010000016">
    <property type="protein sequence ID" value="MEX1670418.1"/>
    <property type="molecule type" value="Genomic_DNA"/>
</dbReference>
<feature type="domain" description="Isochorismatase-like" evidence="2">
    <location>
        <begin position="16"/>
        <end position="201"/>
    </location>
</feature>
<sequence length="217" mass="23219">MKPFDLPGQFGLLEQSALLINECQRGLLEAEHSVLPAITEHAAARQIVPKIAALAGAFRVRGLPVIYINVEHRADFAGVSINNPAVAYIRHKKGLVEGSQQVEVVADLSPQTADHIVRRYSGMTAFYGNQLESLLHNLDCKCLVLAGVSTNAAVPGMMLGGLDRGYQIIIPEDAIAGSGQEAHDAIIKHMLSPLATMTTSASLISALNPPDLHQQTD</sequence>